<dbReference type="InterPro" id="IPR044878">
    <property type="entry name" value="UbiA_sf"/>
</dbReference>
<keyword evidence="8 9" id="KW-0472">Membrane</keyword>
<dbReference type="PANTHER" id="PTHR13929:SF0">
    <property type="entry name" value="UBIA PRENYLTRANSFERASE DOMAIN-CONTAINING PROTEIN 1"/>
    <property type="match status" value="1"/>
</dbReference>
<feature type="transmembrane region" description="Helical" evidence="9">
    <location>
        <begin position="97"/>
        <end position="116"/>
    </location>
</feature>
<evidence type="ECO:0000313" key="12">
    <source>
        <dbReference type="Proteomes" id="UP000240621"/>
    </source>
</evidence>
<dbReference type="CDD" id="cd13962">
    <property type="entry name" value="PT_UbiA_UBIAD1"/>
    <property type="match status" value="1"/>
</dbReference>
<dbReference type="GO" id="GO:0009234">
    <property type="term" value="P:menaquinone biosynthetic process"/>
    <property type="evidence" value="ECO:0007669"/>
    <property type="project" value="UniProtKB-UniPathway"/>
</dbReference>
<comment type="pathway">
    <text evidence="2">Quinol/quinone metabolism; menaquinone biosynthesis.</text>
</comment>
<feature type="transmembrane region" description="Helical" evidence="9">
    <location>
        <begin position="150"/>
        <end position="172"/>
    </location>
</feature>
<dbReference type="GO" id="GO:0016020">
    <property type="term" value="C:membrane"/>
    <property type="evidence" value="ECO:0007669"/>
    <property type="project" value="UniProtKB-SubCell"/>
</dbReference>
<sequence>MNFLVVWLKQIRVNFLILAFLLVLIGVSLACRSSSEKHVFQLFRIVLLVTGVVLAHASVNLFNEYSDFRGGKTLKIKQDSFYRESGMLHLGYTRPSTVLAVAVIALMAATFIGIYFTLTAHWVLMLFILIGGFAIVTYKDLLAGKLWGEIFSGIIFGTMVVIGSYIALSASPMERVSELSSGDVWLVALPPGLLTSLLLLLNQIPNYNGRKTSKQTGRIALKKEARVFWSILTLTYLIIAFLPFTDIGSGWIWFALVPLPFLFFSAKTILFQPVNDRSFTTTMRVNILSVLLTDALLALSIFISW</sequence>
<comment type="caution">
    <text evidence="11">The sequence shown here is derived from an EMBL/GenBank/DDBJ whole genome shotgun (WGS) entry which is preliminary data.</text>
</comment>
<protein>
    <submittedName>
        <fullName evidence="11">1,4-dihydroxy-2-naphthoate octaprenyltransferase</fullName>
    </submittedName>
</protein>
<keyword evidence="7 9" id="KW-1133">Transmembrane helix</keyword>
<dbReference type="AlphaFoldDB" id="A0A2P8C6Q7"/>
<feature type="transmembrane region" description="Helical" evidence="9">
    <location>
        <begin position="283"/>
        <end position="303"/>
    </location>
</feature>
<dbReference type="Gene3D" id="1.10.357.140">
    <property type="entry name" value="UbiA prenyltransferase"/>
    <property type="match status" value="1"/>
</dbReference>
<dbReference type="GO" id="GO:0042371">
    <property type="term" value="P:vitamin K biosynthetic process"/>
    <property type="evidence" value="ECO:0007669"/>
    <property type="project" value="TreeGrafter"/>
</dbReference>
<evidence type="ECO:0000256" key="4">
    <source>
        <dbReference type="ARBA" id="ARBA00022475"/>
    </source>
</evidence>
<dbReference type="InterPro" id="IPR000537">
    <property type="entry name" value="UbiA_prenyltransferase"/>
</dbReference>
<evidence type="ECO:0000256" key="5">
    <source>
        <dbReference type="ARBA" id="ARBA00022679"/>
    </source>
</evidence>
<evidence type="ECO:0000256" key="6">
    <source>
        <dbReference type="ARBA" id="ARBA00022692"/>
    </source>
</evidence>
<evidence type="ECO:0000313" key="13">
    <source>
        <dbReference type="Proteomes" id="UP000396862"/>
    </source>
</evidence>
<proteinExistence type="predicted"/>
<accession>A0A2P8C6Q7</accession>
<evidence type="ECO:0000256" key="7">
    <source>
        <dbReference type="ARBA" id="ARBA00022989"/>
    </source>
</evidence>
<evidence type="ECO:0000256" key="8">
    <source>
        <dbReference type="ARBA" id="ARBA00023136"/>
    </source>
</evidence>
<gene>
    <name evidence="10" type="primary">menA</name>
    <name evidence="11" type="ORF">CLV93_11490</name>
    <name evidence="10" type="ORF">JCM18694_22980</name>
</gene>
<keyword evidence="6 9" id="KW-0812">Transmembrane</keyword>
<evidence type="ECO:0000256" key="9">
    <source>
        <dbReference type="SAM" id="Phobius"/>
    </source>
</evidence>
<dbReference type="Proteomes" id="UP000396862">
    <property type="component" value="Unassembled WGS sequence"/>
</dbReference>
<dbReference type="Pfam" id="PF01040">
    <property type="entry name" value="UbiA"/>
    <property type="match status" value="1"/>
</dbReference>
<dbReference type="Proteomes" id="UP000240621">
    <property type="component" value="Unassembled WGS sequence"/>
</dbReference>
<dbReference type="UniPathway" id="UPA00079"/>
<reference evidence="10 13" key="2">
    <citation type="submission" date="2019-10" db="EMBL/GenBank/DDBJ databases">
        <title>Prolixibacter strains distinguished by the presence of nitrate reductase genes were adept at nitrate-dependent anaerobic corrosion of metallic iron and carbon steel.</title>
        <authorList>
            <person name="Iino T."/>
            <person name="Shono N."/>
            <person name="Ito K."/>
            <person name="Nakamura R."/>
            <person name="Sueoka K."/>
            <person name="Harayama S."/>
            <person name="Ohkuma M."/>
        </authorList>
    </citation>
    <scope>NUCLEOTIDE SEQUENCE [LARGE SCALE GENOMIC DNA]</scope>
    <source>
        <strain evidence="10 13">MIC1-1</strain>
    </source>
</reference>
<evidence type="ECO:0000256" key="3">
    <source>
        <dbReference type="ARBA" id="ARBA00022428"/>
    </source>
</evidence>
<comment type="subcellular location">
    <subcellularLocation>
        <location evidence="1">Membrane</location>
        <topology evidence="1">Multi-pass membrane protein</topology>
    </subcellularLocation>
</comment>
<evidence type="ECO:0000313" key="11">
    <source>
        <dbReference type="EMBL" id="PSK80653.1"/>
    </source>
</evidence>
<name>A0A2P8C6Q7_9BACT</name>
<feature type="transmembrane region" description="Helical" evidence="9">
    <location>
        <begin position="40"/>
        <end position="62"/>
    </location>
</feature>
<organism evidence="11 12">
    <name type="scientific">Prolixibacter denitrificans</name>
    <dbReference type="NCBI Taxonomy" id="1541063"/>
    <lineage>
        <taxon>Bacteria</taxon>
        <taxon>Pseudomonadati</taxon>
        <taxon>Bacteroidota</taxon>
        <taxon>Bacteroidia</taxon>
        <taxon>Marinilabiliales</taxon>
        <taxon>Prolixibacteraceae</taxon>
        <taxon>Prolixibacter</taxon>
    </lineage>
</organism>
<dbReference type="InterPro" id="IPR026046">
    <property type="entry name" value="UBIAD1"/>
</dbReference>
<keyword evidence="5 11" id="KW-0808">Transferase</keyword>
<evidence type="ECO:0000313" key="10">
    <source>
        <dbReference type="EMBL" id="GET22052.1"/>
    </source>
</evidence>
<dbReference type="RefSeq" id="WP_106543761.1">
    <property type="nucleotide sequence ID" value="NZ_BLAU01000001.1"/>
</dbReference>
<keyword evidence="13" id="KW-1185">Reference proteome</keyword>
<dbReference type="GO" id="GO:0004659">
    <property type="term" value="F:prenyltransferase activity"/>
    <property type="evidence" value="ECO:0007669"/>
    <property type="project" value="InterPro"/>
</dbReference>
<evidence type="ECO:0000256" key="2">
    <source>
        <dbReference type="ARBA" id="ARBA00004863"/>
    </source>
</evidence>
<keyword evidence="4" id="KW-1003">Cell membrane</keyword>
<feature type="transmembrane region" description="Helical" evidence="9">
    <location>
        <begin position="184"/>
        <end position="204"/>
    </location>
</feature>
<feature type="transmembrane region" description="Helical" evidence="9">
    <location>
        <begin position="122"/>
        <end position="138"/>
    </location>
</feature>
<dbReference type="OrthoDB" id="9767568at2"/>
<feature type="transmembrane region" description="Helical" evidence="9">
    <location>
        <begin position="225"/>
        <end position="244"/>
    </location>
</feature>
<dbReference type="PANTHER" id="PTHR13929">
    <property type="entry name" value="1,4-DIHYDROXY-2-NAPHTHOATE OCTAPRENYLTRANSFERASE"/>
    <property type="match status" value="1"/>
</dbReference>
<keyword evidence="3" id="KW-0474">Menaquinone biosynthesis</keyword>
<reference evidence="11 12" key="1">
    <citation type="submission" date="2018-03" db="EMBL/GenBank/DDBJ databases">
        <title>Genomic Encyclopedia of Archaeal and Bacterial Type Strains, Phase II (KMG-II): from individual species to whole genera.</title>
        <authorList>
            <person name="Goeker M."/>
        </authorList>
    </citation>
    <scope>NUCLEOTIDE SEQUENCE [LARGE SCALE GENOMIC DNA]</scope>
    <source>
        <strain evidence="11 12">DSM 27267</strain>
    </source>
</reference>
<dbReference type="EMBL" id="BLAU01000001">
    <property type="protein sequence ID" value="GET22052.1"/>
    <property type="molecule type" value="Genomic_DNA"/>
</dbReference>
<feature type="transmembrane region" description="Helical" evidence="9">
    <location>
        <begin position="250"/>
        <end position="271"/>
    </location>
</feature>
<evidence type="ECO:0000256" key="1">
    <source>
        <dbReference type="ARBA" id="ARBA00004141"/>
    </source>
</evidence>
<dbReference type="EMBL" id="PYGC01000014">
    <property type="protein sequence ID" value="PSK80653.1"/>
    <property type="molecule type" value="Genomic_DNA"/>
</dbReference>